<feature type="transmembrane region" description="Helical" evidence="1">
    <location>
        <begin position="40"/>
        <end position="64"/>
    </location>
</feature>
<feature type="transmembrane region" description="Helical" evidence="1">
    <location>
        <begin position="133"/>
        <end position="155"/>
    </location>
</feature>
<evidence type="ECO:0000256" key="1">
    <source>
        <dbReference type="SAM" id="Phobius"/>
    </source>
</evidence>
<proteinExistence type="predicted"/>
<reference evidence="2 3" key="1">
    <citation type="submission" date="2024-08" db="EMBL/GenBank/DDBJ databases">
        <authorList>
            <person name="Cucini C."/>
            <person name="Frati F."/>
        </authorList>
    </citation>
    <scope>NUCLEOTIDE SEQUENCE [LARGE SCALE GENOMIC DNA]</scope>
</reference>
<organism evidence="2 3">
    <name type="scientific">Orchesella dallaii</name>
    <dbReference type="NCBI Taxonomy" id="48710"/>
    <lineage>
        <taxon>Eukaryota</taxon>
        <taxon>Metazoa</taxon>
        <taxon>Ecdysozoa</taxon>
        <taxon>Arthropoda</taxon>
        <taxon>Hexapoda</taxon>
        <taxon>Collembola</taxon>
        <taxon>Entomobryomorpha</taxon>
        <taxon>Entomobryoidea</taxon>
        <taxon>Orchesellidae</taxon>
        <taxon>Orchesellinae</taxon>
        <taxon>Orchesella</taxon>
    </lineage>
</organism>
<protein>
    <submittedName>
        <fullName evidence="2">Uncharacterized protein</fullName>
    </submittedName>
</protein>
<sequence>MTTLEQVLNEIDCVGCFSRFRSDLKKFDPRKPCFGFTLQNGILVIAIIDVIGGVLGVLPMVIWLTAMTLFKDLMQSIREDLTLQPMESAKTVETSFTVFLAILCMVISVCLLEFYLAMLLLNATKKKKVTSCYLYWRLVVVVLLVILFILGAVILRSHVVGVLVLGTVVILYKIYCFWVVKIYVERIGTEPMDNMDSLPTVCGETEEFTKL</sequence>
<gene>
    <name evidence="2" type="ORF">ODALV1_LOCUS14080</name>
</gene>
<evidence type="ECO:0000313" key="2">
    <source>
        <dbReference type="EMBL" id="CAL8110246.1"/>
    </source>
</evidence>
<feature type="transmembrane region" description="Helical" evidence="1">
    <location>
        <begin position="161"/>
        <end position="184"/>
    </location>
</feature>
<dbReference type="EMBL" id="CAXLJM020000043">
    <property type="protein sequence ID" value="CAL8110246.1"/>
    <property type="molecule type" value="Genomic_DNA"/>
</dbReference>
<feature type="transmembrane region" description="Helical" evidence="1">
    <location>
        <begin position="96"/>
        <end position="121"/>
    </location>
</feature>
<keyword evidence="1" id="KW-1133">Transmembrane helix</keyword>
<name>A0ABP1QT20_9HEXA</name>
<evidence type="ECO:0000313" key="3">
    <source>
        <dbReference type="Proteomes" id="UP001642540"/>
    </source>
</evidence>
<keyword evidence="1" id="KW-0812">Transmembrane</keyword>
<keyword evidence="3" id="KW-1185">Reference proteome</keyword>
<keyword evidence="1" id="KW-0472">Membrane</keyword>
<dbReference type="Proteomes" id="UP001642540">
    <property type="component" value="Unassembled WGS sequence"/>
</dbReference>
<accession>A0ABP1QT20</accession>
<comment type="caution">
    <text evidence="2">The sequence shown here is derived from an EMBL/GenBank/DDBJ whole genome shotgun (WGS) entry which is preliminary data.</text>
</comment>